<keyword evidence="2" id="KW-1134">Transmembrane beta strand</keyword>
<dbReference type="Proteomes" id="UP000617628">
    <property type="component" value="Unassembled WGS sequence"/>
</dbReference>
<dbReference type="GO" id="GO:0005886">
    <property type="term" value="C:plasma membrane"/>
    <property type="evidence" value="ECO:0007669"/>
    <property type="project" value="UniProtKB-SubCell"/>
</dbReference>
<keyword evidence="4" id="KW-1185">Reference proteome</keyword>
<dbReference type="InterPro" id="IPR003423">
    <property type="entry name" value="OMP_efflux"/>
</dbReference>
<dbReference type="Gene3D" id="2.20.200.10">
    <property type="entry name" value="Outer membrane efflux proteins (OEP)"/>
    <property type="match status" value="1"/>
</dbReference>
<sequence length="450" mass="47928">MLSLLLVSCQTTENIESDVEDAIRSELGNTPQEWAEANLQGEVEVNWIDSFEDPMLATLVEEAQSNNKDLRAAAATVERSRALAVQAGAGLKPAVSLSAGAARSGIAENSSADASSLSVGAQVDWELDLWGRVRSGAQAAAASSAAAEADYRYTQHSIAAATAKAYFANIEANLQLAIAEENLSITGETFRIVKAKEDNGVASAQDIALAKADLASARESLVTLEGARRDASRSLEVLLGRYPSAELEVRDSLPVVPGMPPAGIPSELLERRPDLVAADRRLASAFNALDQAKAARLPRVSLSSNIGGASESLSDLLDPSNVAWRLGANLVAPLFDGGVRKAQVDAATADQKQALAAYASAALKAFQEVEAGLDQGVVLENRIRELSEAEKQSAEAYRIADLRFKEGESELLDLFTFQRRLISIQGNLASLRRLQLDQRVNLHLALGGKW</sequence>
<comment type="subcellular location">
    <subcellularLocation>
        <location evidence="2">Cell membrane</location>
        <topology evidence="2">Lipid-anchor</topology>
    </subcellularLocation>
</comment>
<name>A0A934VR59_9BACT</name>
<dbReference type="SUPFAM" id="SSF56954">
    <property type="entry name" value="Outer membrane efflux proteins (OEP)"/>
    <property type="match status" value="1"/>
</dbReference>
<evidence type="ECO:0000256" key="2">
    <source>
        <dbReference type="RuleBase" id="RU362097"/>
    </source>
</evidence>
<reference evidence="3" key="1">
    <citation type="submission" date="2021-01" db="EMBL/GenBank/DDBJ databases">
        <title>Modified the classification status of verrucomicrobia.</title>
        <authorList>
            <person name="Feng X."/>
        </authorList>
    </citation>
    <scope>NUCLEOTIDE SEQUENCE</scope>
    <source>
        <strain evidence="3">KCTC 13126</strain>
    </source>
</reference>
<dbReference type="NCBIfam" id="TIGR01845">
    <property type="entry name" value="outer_NodT"/>
    <property type="match status" value="1"/>
</dbReference>
<keyword evidence="2" id="KW-0449">Lipoprotein</keyword>
<dbReference type="Gene3D" id="1.20.1600.10">
    <property type="entry name" value="Outer membrane efflux proteins (OEP)"/>
    <property type="match status" value="1"/>
</dbReference>
<keyword evidence="2" id="KW-0472">Membrane</keyword>
<accession>A0A934VR59</accession>
<gene>
    <name evidence="3" type="ORF">JIN87_12025</name>
</gene>
<dbReference type="RefSeq" id="WP_200355809.1">
    <property type="nucleotide sequence ID" value="NZ_JAENIL010000020.1"/>
</dbReference>
<keyword evidence="2" id="KW-0564">Palmitate</keyword>
<dbReference type="AlphaFoldDB" id="A0A934VR59"/>
<dbReference type="GO" id="GO:0015562">
    <property type="term" value="F:efflux transmembrane transporter activity"/>
    <property type="evidence" value="ECO:0007669"/>
    <property type="project" value="InterPro"/>
</dbReference>
<organism evidence="3 4">
    <name type="scientific">Pelagicoccus mobilis</name>
    <dbReference type="NCBI Taxonomy" id="415221"/>
    <lineage>
        <taxon>Bacteria</taxon>
        <taxon>Pseudomonadati</taxon>
        <taxon>Verrucomicrobiota</taxon>
        <taxon>Opitutia</taxon>
        <taxon>Puniceicoccales</taxon>
        <taxon>Pelagicoccaceae</taxon>
        <taxon>Pelagicoccus</taxon>
    </lineage>
</organism>
<dbReference type="Pfam" id="PF02321">
    <property type="entry name" value="OEP"/>
    <property type="match status" value="2"/>
</dbReference>
<dbReference type="EMBL" id="JAENIL010000020">
    <property type="protein sequence ID" value="MBK1877595.1"/>
    <property type="molecule type" value="Genomic_DNA"/>
</dbReference>
<evidence type="ECO:0000313" key="4">
    <source>
        <dbReference type="Proteomes" id="UP000617628"/>
    </source>
</evidence>
<evidence type="ECO:0000256" key="1">
    <source>
        <dbReference type="ARBA" id="ARBA00007613"/>
    </source>
</evidence>
<dbReference type="PANTHER" id="PTHR30203">
    <property type="entry name" value="OUTER MEMBRANE CATION EFFLUX PROTEIN"/>
    <property type="match status" value="1"/>
</dbReference>
<comment type="caution">
    <text evidence="3">The sequence shown here is derived from an EMBL/GenBank/DDBJ whole genome shotgun (WGS) entry which is preliminary data.</text>
</comment>
<comment type="similarity">
    <text evidence="1 2">Belongs to the outer membrane factor (OMF) (TC 1.B.17) family.</text>
</comment>
<protein>
    <submittedName>
        <fullName evidence="3">Efflux transporter outer membrane subunit</fullName>
    </submittedName>
</protein>
<dbReference type="InterPro" id="IPR010131">
    <property type="entry name" value="MdtP/NodT-like"/>
</dbReference>
<proteinExistence type="inferred from homology"/>
<evidence type="ECO:0000313" key="3">
    <source>
        <dbReference type="EMBL" id="MBK1877595.1"/>
    </source>
</evidence>
<keyword evidence="2" id="KW-0812">Transmembrane</keyword>